<reference evidence="2" key="1">
    <citation type="submission" date="2017-08" db="EMBL/GenBank/DDBJ databases">
        <authorList>
            <person name="Imhoff J.F."/>
            <person name="Rahn T."/>
            <person name="Kuenzel S."/>
            <person name="Neulinger S.C."/>
        </authorList>
    </citation>
    <scope>NUCLEOTIDE SEQUENCE</scope>
    <source>
        <strain evidence="2">DSM 11080</strain>
    </source>
</reference>
<keyword evidence="3" id="KW-1185">Reference proteome</keyword>
<keyword evidence="1" id="KW-0812">Transmembrane</keyword>
<dbReference type="AlphaFoldDB" id="A0AAJ0U2F0"/>
<evidence type="ECO:0000313" key="2">
    <source>
        <dbReference type="EMBL" id="MBK1703615.1"/>
    </source>
</evidence>
<comment type="caution">
    <text evidence="2">The sequence shown here is derived from an EMBL/GenBank/DDBJ whole genome shotgun (WGS) entry which is preliminary data.</text>
</comment>
<keyword evidence="1" id="KW-1133">Transmembrane helix</keyword>
<proteinExistence type="predicted"/>
<organism evidence="2 3">
    <name type="scientific">Halochromatium glycolicum</name>
    <dbReference type="NCBI Taxonomy" id="85075"/>
    <lineage>
        <taxon>Bacteria</taxon>
        <taxon>Pseudomonadati</taxon>
        <taxon>Pseudomonadota</taxon>
        <taxon>Gammaproteobacteria</taxon>
        <taxon>Chromatiales</taxon>
        <taxon>Chromatiaceae</taxon>
        <taxon>Halochromatium</taxon>
    </lineage>
</organism>
<accession>A0AAJ0U2F0</accession>
<name>A0AAJ0U2F0_9GAMM</name>
<evidence type="ECO:0000256" key="1">
    <source>
        <dbReference type="SAM" id="Phobius"/>
    </source>
</evidence>
<sequence>MPALSATVFFGADGPLQTANSEAAFADWSAAVGSFTLDNLDTLFGSPLTSGEGNVFTGGTSLFSGFQNPAPGVLETTHLTAFLTSGRSFTWTLAEAVTAFGFFGFDPDGEDVRFSFDDGSAKSFTRGTVAGSQGSIFFGVTDLATPVSSVDIFAASTVTDWDRFVYVTAPPQVIPLPPTAFLLLGGLGALGLVKWRRA</sequence>
<dbReference type="EMBL" id="NRSJ01000004">
    <property type="protein sequence ID" value="MBK1703615.1"/>
    <property type="molecule type" value="Genomic_DNA"/>
</dbReference>
<evidence type="ECO:0000313" key="3">
    <source>
        <dbReference type="Proteomes" id="UP001296776"/>
    </source>
</evidence>
<keyword evidence="1" id="KW-0472">Membrane</keyword>
<reference evidence="2" key="2">
    <citation type="journal article" date="2020" name="Microorganisms">
        <title>Osmotic Adaptation and Compatible Solute Biosynthesis of Phototrophic Bacteria as Revealed from Genome Analyses.</title>
        <authorList>
            <person name="Imhoff J.F."/>
            <person name="Rahn T."/>
            <person name="Kunzel S."/>
            <person name="Keller A."/>
            <person name="Neulinger S.C."/>
        </authorList>
    </citation>
    <scope>NUCLEOTIDE SEQUENCE</scope>
    <source>
        <strain evidence="2">DSM 11080</strain>
    </source>
</reference>
<dbReference type="Proteomes" id="UP001296776">
    <property type="component" value="Unassembled WGS sequence"/>
</dbReference>
<protein>
    <submittedName>
        <fullName evidence="2">Uncharacterized protein</fullName>
    </submittedName>
</protein>
<gene>
    <name evidence="2" type="ORF">CKO40_03370</name>
</gene>
<feature type="transmembrane region" description="Helical" evidence="1">
    <location>
        <begin position="173"/>
        <end position="193"/>
    </location>
</feature>